<organism evidence="1 2">
    <name type="scientific">Trichonephila clavata</name>
    <name type="common">Joro spider</name>
    <name type="synonym">Nephila clavata</name>
    <dbReference type="NCBI Taxonomy" id="2740835"/>
    <lineage>
        <taxon>Eukaryota</taxon>
        <taxon>Metazoa</taxon>
        <taxon>Ecdysozoa</taxon>
        <taxon>Arthropoda</taxon>
        <taxon>Chelicerata</taxon>
        <taxon>Arachnida</taxon>
        <taxon>Araneae</taxon>
        <taxon>Araneomorphae</taxon>
        <taxon>Entelegynae</taxon>
        <taxon>Araneoidea</taxon>
        <taxon>Nephilidae</taxon>
        <taxon>Trichonephila</taxon>
    </lineage>
</organism>
<accession>A0A8X6LGG8</accession>
<keyword evidence="2" id="KW-1185">Reference proteome</keyword>
<gene>
    <name evidence="1" type="ORF">TNCT_598201</name>
</gene>
<evidence type="ECO:0000313" key="1">
    <source>
        <dbReference type="EMBL" id="GFR06324.1"/>
    </source>
</evidence>
<reference evidence="1" key="1">
    <citation type="submission" date="2020-07" db="EMBL/GenBank/DDBJ databases">
        <title>Multicomponent nature underlies the extraordinary mechanical properties of spider dragline silk.</title>
        <authorList>
            <person name="Kono N."/>
            <person name="Nakamura H."/>
            <person name="Mori M."/>
            <person name="Yoshida Y."/>
            <person name="Ohtoshi R."/>
            <person name="Malay A.D."/>
            <person name="Moran D.A.P."/>
            <person name="Tomita M."/>
            <person name="Numata K."/>
            <person name="Arakawa K."/>
        </authorList>
    </citation>
    <scope>NUCLEOTIDE SEQUENCE</scope>
</reference>
<sequence length="15" mass="1598">MAEKQSGLPEKAVLP</sequence>
<evidence type="ECO:0000313" key="2">
    <source>
        <dbReference type="Proteomes" id="UP000887116"/>
    </source>
</evidence>
<name>A0A8X6LGG8_TRICU</name>
<proteinExistence type="predicted"/>
<protein>
    <submittedName>
        <fullName evidence="1">Uncharacterized protein</fullName>
    </submittedName>
</protein>
<comment type="caution">
    <text evidence="1">The sequence shown here is derived from an EMBL/GenBank/DDBJ whole genome shotgun (WGS) entry which is preliminary data.</text>
</comment>
<dbReference type="Proteomes" id="UP000887116">
    <property type="component" value="Unassembled WGS sequence"/>
</dbReference>
<dbReference type="EMBL" id="BMAO01016114">
    <property type="protein sequence ID" value="GFR06324.1"/>
    <property type="molecule type" value="Genomic_DNA"/>
</dbReference>
<feature type="non-terminal residue" evidence="1">
    <location>
        <position position="15"/>
    </location>
</feature>